<evidence type="ECO:0000313" key="2">
    <source>
        <dbReference type="EMBL" id="SPK75776.1"/>
    </source>
</evidence>
<organism evidence="2 3">
    <name type="scientific">Cupriavidus taiwanensis</name>
    <dbReference type="NCBI Taxonomy" id="164546"/>
    <lineage>
        <taxon>Bacteria</taxon>
        <taxon>Pseudomonadati</taxon>
        <taxon>Pseudomonadota</taxon>
        <taxon>Betaproteobacteria</taxon>
        <taxon>Burkholderiales</taxon>
        <taxon>Burkholderiaceae</taxon>
        <taxon>Cupriavidus</taxon>
    </lineage>
</organism>
<protein>
    <submittedName>
        <fullName evidence="2">Uncharacterized protein</fullName>
    </submittedName>
</protein>
<keyword evidence="2" id="KW-0614">Plasmid</keyword>
<dbReference type="AlphaFoldDB" id="A0A375IM83"/>
<feature type="region of interest" description="Disordered" evidence="1">
    <location>
        <begin position="1"/>
        <end position="28"/>
    </location>
</feature>
<sequence length="98" mass="10825">MPRNSAHDSASTVRAALPERVGAPPNVAFTPSVHQARVRGTRHRGRACRAPVFSPMVARNPRRRWFCERWPAACITLDIELSLTVAAPVLALPNNFDI</sequence>
<gene>
    <name evidence="2" type="ORF">CT19425_MP60152</name>
</gene>
<evidence type="ECO:0000313" key="3">
    <source>
        <dbReference type="Proteomes" id="UP000255505"/>
    </source>
</evidence>
<dbReference type="Proteomes" id="UP000255505">
    <property type="component" value="Plasmid II"/>
</dbReference>
<evidence type="ECO:0000256" key="1">
    <source>
        <dbReference type="SAM" id="MobiDB-lite"/>
    </source>
</evidence>
<geneLocation type="plasmid" evidence="2">
    <name>II</name>
</geneLocation>
<accession>A0A375IM83</accession>
<name>A0A375IM83_9BURK</name>
<dbReference type="EMBL" id="LT991977">
    <property type="protein sequence ID" value="SPK75776.1"/>
    <property type="molecule type" value="Genomic_DNA"/>
</dbReference>
<reference evidence="2 3" key="1">
    <citation type="submission" date="2018-01" db="EMBL/GenBank/DDBJ databases">
        <authorList>
            <person name="Gaut B.S."/>
            <person name="Morton B.R."/>
            <person name="Clegg M.T."/>
            <person name="Duvall M.R."/>
        </authorList>
    </citation>
    <scope>NUCLEOTIDE SEQUENCE [LARGE SCALE GENOMIC DNA]</scope>
    <source>
        <strain evidence="2">Cupriavidus taiwanensis LMG 19425</strain>
        <plasmid evidence="3">Plasmid ii</plasmid>
    </source>
</reference>
<proteinExistence type="predicted"/>